<feature type="transmembrane region" description="Helical" evidence="1">
    <location>
        <begin position="306"/>
        <end position="328"/>
    </location>
</feature>
<dbReference type="GO" id="GO:0016747">
    <property type="term" value="F:acyltransferase activity, transferring groups other than amino-acyl groups"/>
    <property type="evidence" value="ECO:0007669"/>
    <property type="project" value="InterPro"/>
</dbReference>
<dbReference type="AlphaFoldDB" id="A0A4S8PS67"/>
<dbReference type="PANTHER" id="PTHR23028">
    <property type="entry name" value="ACETYLTRANSFERASE"/>
    <property type="match status" value="1"/>
</dbReference>
<feature type="transmembrane region" description="Helical" evidence="1">
    <location>
        <begin position="192"/>
        <end position="213"/>
    </location>
</feature>
<organism evidence="3 4">
    <name type="scientific">Rhizobium rosettiformans W3</name>
    <dbReference type="NCBI Taxonomy" id="538378"/>
    <lineage>
        <taxon>Bacteria</taxon>
        <taxon>Pseudomonadati</taxon>
        <taxon>Pseudomonadota</taxon>
        <taxon>Alphaproteobacteria</taxon>
        <taxon>Hyphomicrobiales</taxon>
        <taxon>Rhizobiaceae</taxon>
        <taxon>Rhizobium/Agrobacterium group</taxon>
        <taxon>Rhizobium</taxon>
    </lineage>
</organism>
<keyword evidence="1" id="KW-0812">Transmembrane</keyword>
<accession>A0A4S8PS67</accession>
<evidence type="ECO:0000259" key="2">
    <source>
        <dbReference type="Pfam" id="PF01757"/>
    </source>
</evidence>
<reference evidence="3 4" key="1">
    <citation type="submission" date="2019-04" db="EMBL/GenBank/DDBJ databases">
        <title>genome sequence of strain W3.</title>
        <authorList>
            <person name="Gao J."/>
            <person name="Sun J."/>
        </authorList>
    </citation>
    <scope>NUCLEOTIDE SEQUENCE [LARGE SCALE GENOMIC DNA]</scope>
    <source>
        <strain evidence="3 4">W3</strain>
    </source>
</reference>
<feature type="transmembrane region" description="Helical" evidence="1">
    <location>
        <begin position="40"/>
        <end position="57"/>
    </location>
</feature>
<keyword evidence="1" id="KW-1133">Transmembrane helix</keyword>
<feature type="transmembrane region" description="Helical" evidence="1">
    <location>
        <begin position="132"/>
        <end position="155"/>
    </location>
</feature>
<evidence type="ECO:0000313" key="3">
    <source>
        <dbReference type="EMBL" id="THV32565.1"/>
    </source>
</evidence>
<keyword evidence="1" id="KW-0472">Membrane</keyword>
<comment type="caution">
    <text evidence="3">The sequence shown here is derived from an EMBL/GenBank/DDBJ whole genome shotgun (WGS) entry which is preliminary data.</text>
</comment>
<proteinExistence type="predicted"/>
<evidence type="ECO:0000313" key="4">
    <source>
        <dbReference type="Proteomes" id="UP000307378"/>
    </source>
</evidence>
<feature type="transmembrane region" description="Helical" evidence="1">
    <location>
        <begin position="274"/>
        <end position="291"/>
    </location>
</feature>
<protein>
    <submittedName>
        <fullName evidence="3">Acyltransferase</fullName>
    </submittedName>
</protein>
<dbReference type="EMBL" id="STGU01000015">
    <property type="protein sequence ID" value="THV32565.1"/>
    <property type="molecule type" value="Genomic_DNA"/>
</dbReference>
<dbReference type="RefSeq" id="WP_136542890.1">
    <property type="nucleotide sequence ID" value="NZ_STGU01000015.1"/>
</dbReference>
<feature type="transmembrane region" description="Helical" evidence="1">
    <location>
        <begin position="78"/>
        <end position="97"/>
    </location>
</feature>
<dbReference type="InterPro" id="IPR050879">
    <property type="entry name" value="Acyltransferase_3"/>
</dbReference>
<gene>
    <name evidence="3" type="ORF">FAA86_20495</name>
</gene>
<dbReference type="PANTHER" id="PTHR23028:SF53">
    <property type="entry name" value="ACYL_TRANSF_3 DOMAIN-CONTAINING PROTEIN"/>
    <property type="match status" value="1"/>
</dbReference>
<dbReference type="GO" id="GO:0016020">
    <property type="term" value="C:membrane"/>
    <property type="evidence" value="ECO:0007669"/>
    <property type="project" value="TreeGrafter"/>
</dbReference>
<evidence type="ECO:0000256" key="1">
    <source>
        <dbReference type="SAM" id="Phobius"/>
    </source>
</evidence>
<keyword evidence="3" id="KW-0808">Transferase</keyword>
<dbReference type="Pfam" id="PF01757">
    <property type="entry name" value="Acyl_transf_3"/>
    <property type="match status" value="1"/>
</dbReference>
<dbReference type="GO" id="GO:0000271">
    <property type="term" value="P:polysaccharide biosynthetic process"/>
    <property type="evidence" value="ECO:0007669"/>
    <property type="project" value="TreeGrafter"/>
</dbReference>
<dbReference type="Proteomes" id="UP000307378">
    <property type="component" value="Unassembled WGS sequence"/>
</dbReference>
<feature type="transmembrane region" description="Helical" evidence="1">
    <location>
        <begin position="162"/>
        <end position="180"/>
    </location>
</feature>
<feature type="domain" description="Acyltransferase 3" evidence="2">
    <location>
        <begin position="14"/>
        <end position="322"/>
    </location>
</feature>
<name>A0A4S8PS67_9HYPH</name>
<sequence length="364" mass="41018">MTASGVNPTSERLAFLDGWRGLAILSVMIGHFFPVPGLEFGSFGVELFFVLSGRLMAEILFVRKLDALEFLRRRFSRIYPALLVFVSCVSIPALLSVELMHTREPLAEIPDIVAALTFTSSYLELFYDRGLVFAHTWSLSVEENSYLVLLALAWFTRRKTRLAMYCMIGAAILCVANGVISSEYFGQREELVYWRTDVRIASILISASTFLAIREFDLRRFMHPAITVLALPLALMMFAEQTPGYIKYGAATLLLAWSVNALDVSPKLVREALSFRPLASLGLVSYSLYLWQQPFYVAAGRFRDMGLIYVFVLVMAALCCAIGSYLFIEGPARRFINGIDLRRYRLRQPSTGTVEWSGNEPTSR</sequence>
<dbReference type="InterPro" id="IPR002656">
    <property type="entry name" value="Acyl_transf_3_dom"/>
</dbReference>
<feature type="transmembrane region" description="Helical" evidence="1">
    <location>
        <begin position="12"/>
        <end position="34"/>
    </location>
</feature>
<keyword evidence="3" id="KW-0012">Acyltransferase</keyword>